<dbReference type="InterPro" id="IPR040758">
    <property type="entry name" value="PrmC_N"/>
</dbReference>
<dbReference type="EMBL" id="JAUONL010000012">
    <property type="protein sequence ID" value="MDO6358881.1"/>
    <property type="molecule type" value="Genomic_DNA"/>
</dbReference>
<dbReference type="Proteomes" id="UP000284205">
    <property type="component" value="Unassembled WGS sequence"/>
</dbReference>
<evidence type="ECO:0000259" key="7">
    <source>
        <dbReference type="Pfam" id="PF17827"/>
    </source>
</evidence>
<evidence type="ECO:0000256" key="5">
    <source>
        <dbReference type="HAMAP-Rule" id="MF_02126"/>
    </source>
</evidence>
<dbReference type="Proteomes" id="UP000368418">
    <property type="component" value="Unassembled WGS sequence"/>
</dbReference>
<dbReference type="Gene3D" id="1.10.8.10">
    <property type="entry name" value="DNA helicase RuvA subunit, C-terminal domain"/>
    <property type="match status" value="1"/>
</dbReference>
<dbReference type="Proteomes" id="UP000095657">
    <property type="component" value="Unassembled WGS sequence"/>
</dbReference>
<name>A0A174HI15_9BACE</name>
<dbReference type="RefSeq" id="WP_005679010.1">
    <property type="nucleotide sequence ID" value="NZ_CABMOQ010000018.1"/>
</dbReference>
<feature type="binding site" evidence="5">
    <location>
        <begin position="117"/>
        <end position="121"/>
    </location>
    <ligand>
        <name>S-adenosyl-L-methionine</name>
        <dbReference type="ChEBI" id="CHEBI:59789"/>
    </ligand>
</feature>
<comment type="caution">
    <text evidence="5">Lacks conserved residue(s) required for the propagation of feature annotation.</text>
</comment>
<dbReference type="EMBL" id="QRUO01000003">
    <property type="protein sequence ID" value="RGR73234.1"/>
    <property type="molecule type" value="Genomic_DNA"/>
</dbReference>
<dbReference type="EMBL" id="CZAI01000001">
    <property type="protein sequence ID" value="CUO73037.1"/>
    <property type="molecule type" value="Genomic_DNA"/>
</dbReference>
<sequence>MNRITTYIRQSLQDIYPPEEVKALSMLICCDMLGLDALDIYMGKDIILSECKQRELENIIFRLQKNEPIQYIRGFAEFCGRKFKVAPGVLIPRPETAELVELIVKENPGARHLLDIGTGSGCIAISLDQNLPDAEVEAWDVSEEALAIASENNKELDARVMFRRRDVLSDELGATSCYDVIVSNPPYITEAEKQDMEANVLDWEPGLALFVPDDDPLRFYRRIARLGCDLLLPGGKLYFEINQAYGRETAHILEMNQYRDVRVIKDIFGKDRIVTANR</sequence>
<dbReference type="PANTHER" id="PTHR18895">
    <property type="entry name" value="HEMK METHYLTRANSFERASE"/>
    <property type="match status" value="1"/>
</dbReference>
<dbReference type="Proteomes" id="UP000475905">
    <property type="component" value="Unassembled WGS sequence"/>
</dbReference>
<evidence type="ECO:0000256" key="3">
    <source>
        <dbReference type="ARBA" id="ARBA00022691"/>
    </source>
</evidence>
<protein>
    <recommendedName>
        <fullName evidence="5">Release factor glutamine methyltransferase</fullName>
        <shortName evidence="5">RF MTase</shortName>
        <ecNumber evidence="5">2.1.1.297</ecNumber>
    </recommendedName>
    <alternativeName>
        <fullName evidence="5">N5-glutamine methyltransferase PrmC</fullName>
    </alternativeName>
    <alternativeName>
        <fullName evidence="5">Protein-(glutamine-N5) MTase PrmC</fullName>
    </alternativeName>
    <alternativeName>
        <fullName evidence="5">Protein-glutamine N-methyltransferase PrmC</fullName>
    </alternativeName>
</protein>
<dbReference type="InterPro" id="IPR050320">
    <property type="entry name" value="N5-glutamine_MTase"/>
</dbReference>
<evidence type="ECO:0000313" key="16">
    <source>
        <dbReference type="EMBL" id="RHH91205.1"/>
    </source>
</evidence>
<evidence type="ECO:0000313" key="19">
    <source>
        <dbReference type="Proteomes" id="UP000283512"/>
    </source>
</evidence>
<dbReference type="STRING" id="47678.ERS852494_00642"/>
<evidence type="ECO:0000313" key="14">
    <source>
        <dbReference type="EMBL" id="RGY28254.1"/>
    </source>
</evidence>
<dbReference type="HAMAP" id="MF_02126">
    <property type="entry name" value="RF_methyltr_PrmC"/>
    <property type="match status" value="1"/>
</dbReference>
<evidence type="ECO:0000313" key="9">
    <source>
        <dbReference type="EMBL" id="KAA5462472.1"/>
    </source>
</evidence>
<dbReference type="InterPro" id="IPR007848">
    <property type="entry name" value="Small_mtfrase_dom"/>
</dbReference>
<dbReference type="EMBL" id="QSJD01000004">
    <property type="protein sequence ID" value="RHD52169.1"/>
    <property type="molecule type" value="Genomic_DNA"/>
</dbReference>
<dbReference type="KEGG" id="bcac:CGC64_05520"/>
<dbReference type="Proteomes" id="UP001170023">
    <property type="component" value="Unassembled WGS sequence"/>
</dbReference>
<dbReference type="SUPFAM" id="SSF53335">
    <property type="entry name" value="S-adenosyl-L-methionine-dependent methyltransferases"/>
    <property type="match status" value="1"/>
</dbReference>
<reference evidence="8 18" key="1">
    <citation type="submission" date="2015-09" db="EMBL/GenBank/DDBJ databases">
        <authorList>
            <consortium name="Pathogen Informatics"/>
        </authorList>
    </citation>
    <scope>NUCLEOTIDE SEQUENCE [LARGE SCALE GENOMIC DNA]</scope>
    <source>
        <strain evidence="8 18">2789STDY5834880</strain>
    </source>
</reference>
<evidence type="ECO:0000313" key="13">
    <source>
        <dbReference type="EMBL" id="RGR73234.1"/>
    </source>
</evidence>
<dbReference type="InterPro" id="IPR004556">
    <property type="entry name" value="HemK-like"/>
</dbReference>
<dbReference type="InterPro" id="IPR002052">
    <property type="entry name" value="DNA_methylase_N6_adenine_CS"/>
</dbReference>
<evidence type="ECO:0000313" key="22">
    <source>
        <dbReference type="Proteomes" id="UP000284689"/>
    </source>
</evidence>
<dbReference type="EMBL" id="CP103166">
    <property type="protein sequence ID" value="UVQ97880.1"/>
    <property type="molecule type" value="Genomic_DNA"/>
</dbReference>
<comment type="catalytic activity">
    <reaction evidence="4 5">
        <text>L-glutaminyl-[peptide chain release factor] + S-adenosyl-L-methionine = N(5)-methyl-L-glutaminyl-[peptide chain release factor] + S-adenosyl-L-homocysteine + H(+)</text>
        <dbReference type="Rhea" id="RHEA:42896"/>
        <dbReference type="Rhea" id="RHEA-COMP:10271"/>
        <dbReference type="Rhea" id="RHEA-COMP:10272"/>
        <dbReference type="ChEBI" id="CHEBI:15378"/>
        <dbReference type="ChEBI" id="CHEBI:30011"/>
        <dbReference type="ChEBI" id="CHEBI:57856"/>
        <dbReference type="ChEBI" id="CHEBI:59789"/>
        <dbReference type="ChEBI" id="CHEBI:61891"/>
        <dbReference type="EC" id="2.1.1.297"/>
    </reaction>
</comment>
<dbReference type="NCBIfam" id="TIGR03534">
    <property type="entry name" value="RF_mod_PrmC"/>
    <property type="match status" value="1"/>
</dbReference>
<evidence type="ECO:0000313" key="15">
    <source>
        <dbReference type="EMBL" id="RHD52169.1"/>
    </source>
</evidence>
<dbReference type="EMBL" id="QRKD01000006">
    <property type="protein sequence ID" value="RHH91205.1"/>
    <property type="molecule type" value="Genomic_DNA"/>
</dbReference>
<proteinExistence type="inferred from homology"/>
<organism evidence="8 18">
    <name type="scientific">Bacteroides caccae</name>
    <dbReference type="NCBI Taxonomy" id="47678"/>
    <lineage>
        <taxon>Bacteria</taxon>
        <taxon>Pseudomonadati</taxon>
        <taxon>Bacteroidota</taxon>
        <taxon>Bacteroidia</taxon>
        <taxon>Bacteroidales</taxon>
        <taxon>Bacteroidaceae</taxon>
        <taxon>Bacteroides</taxon>
    </lineage>
</organism>
<dbReference type="GO" id="GO:0003676">
    <property type="term" value="F:nucleic acid binding"/>
    <property type="evidence" value="ECO:0007669"/>
    <property type="project" value="InterPro"/>
</dbReference>
<dbReference type="GeneID" id="75112639"/>
<dbReference type="Proteomes" id="UP000491168">
    <property type="component" value="Unassembled WGS sequence"/>
</dbReference>
<keyword evidence="1 5" id="KW-0489">Methyltransferase</keyword>
<evidence type="ECO:0000313" key="18">
    <source>
        <dbReference type="Proteomes" id="UP000095657"/>
    </source>
</evidence>
<reference evidence="23 24" key="3">
    <citation type="journal article" date="2019" name="Nat. Med.">
        <title>A library of human gut bacterial isolates paired with longitudinal multiomics data enables mechanistic microbiome research.</title>
        <authorList>
            <person name="Poyet M."/>
            <person name="Groussin M."/>
            <person name="Gibbons S.M."/>
            <person name="Avila-Pacheco J."/>
            <person name="Jiang X."/>
            <person name="Kearney S.M."/>
            <person name="Perrotta A.R."/>
            <person name="Berdy B."/>
            <person name="Zhao S."/>
            <person name="Lieberman T.D."/>
            <person name="Swanson P.K."/>
            <person name="Smith M."/>
            <person name="Roesemann S."/>
            <person name="Alexander J.E."/>
            <person name="Rich S.A."/>
            <person name="Livny J."/>
            <person name="Vlamakis H."/>
            <person name="Clish C."/>
            <person name="Bullock K."/>
            <person name="Deik A."/>
            <person name="Scott J."/>
            <person name="Pierce K.A."/>
            <person name="Xavier R.J."/>
            <person name="Alm E.J."/>
        </authorList>
    </citation>
    <scope>NUCLEOTIDE SEQUENCE [LARGE SCALE GENOMIC DNA]</scope>
    <source>
        <strain evidence="11 23">BIOML-A19</strain>
        <strain evidence="10 25">BIOML-A21</strain>
        <strain evidence="9 24">BIOML-A31</strain>
    </source>
</reference>
<dbReference type="Proteomes" id="UP000284689">
    <property type="component" value="Unassembled WGS sequence"/>
</dbReference>
<comment type="function">
    <text evidence="5">Methylates the class 1 translation termination release factors RF1/PrfA and RF2/PrfB on the glutamine residue of the universally conserved GGQ motif.</text>
</comment>
<evidence type="ECO:0000256" key="4">
    <source>
        <dbReference type="ARBA" id="ARBA00048391"/>
    </source>
</evidence>
<dbReference type="EMBL" id="QSCS01000005">
    <property type="protein sequence ID" value="RGY28254.1"/>
    <property type="molecule type" value="Genomic_DNA"/>
</dbReference>
<evidence type="ECO:0000313" key="8">
    <source>
        <dbReference type="EMBL" id="CUO73037.1"/>
    </source>
</evidence>
<dbReference type="InterPro" id="IPR029063">
    <property type="entry name" value="SAM-dependent_MTases_sf"/>
</dbReference>
<dbReference type="Pfam" id="PF17827">
    <property type="entry name" value="PrmC_N"/>
    <property type="match status" value="1"/>
</dbReference>
<dbReference type="EMBL" id="VVYF01000001">
    <property type="protein sequence ID" value="KAA5495710.1"/>
    <property type="molecule type" value="Genomic_DNA"/>
</dbReference>
<comment type="similarity">
    <text evidence="5">Belongs to the protein N5-glutamine methyltransferase family. PrmC subfamily.</text>
</comment>
<feature type="binding site" evidence="5">
    <location>
        <position position="140"/>
    </location>
    <ligand>
        <name>S-adenosyl-L-methionine</name>
        <dbReference type="ChEBI" id="CHEBI:59789"/>
    </ligand>
</feature>
<dbReference type="Proteomes" id="UP000284431">
    <property type="component" value="Unassembled WGS sequence"/>
</dbReference>
<dbReference type="Proteomes" id="UP001060260">
    <property type="component" value="Chromosome"/>
</dbReference>
<dbReference type="EC" id="2.1.1.297" evidence="5"/>
<evidence type="ECO:0000313" key="20">
    <source>
        <dbReference type="Proteomes" id="UP000284205"/>
    </source>
</evidence>
<evidence type="ECO:0000259" key="6">
    <source>
        <dbReference type="Pfam" id="PF05175"/>
    </source>
</evidence>
<dbReference type="GO" id="GO:0102559">
    <property type="term" value="F:peptide chain release factor N(5)-glutamine methyltransferase activity"/>
    <property type="evidence" value="ECO:0007669"/>
    <property type="project" value="UniProtKB-EC"/>
</dbReference>
<dbReference type="Pfam" id="PF05175">
    <property type="entry name" value="MTS"/>
    <property type="match status" value="1"/>
</dbReference>
<evidence type="ECO:0000313" key="23">
    <source>
        <dbReference type="Proteomes" id="UP000368418"/>
    </source>
</evidence>
<dbReference type="InterPro" id="IPR019874">
    <property type="entry name" value="RF_methyltr_PrmC"/>
</dbReference>
<dbReference type="Proteomes" id="UP000283512">
    <property type="component" value="Unassembled WGS sequence"/>
</dbReference>
<dbReference type="PROSITE" id="PS00092">
    <property type="entry name" value="N6_MTASE"/>
    <property type="match status" value="1"/>
</dbReference>
<keyword evidence="2 5" id="KW-0808">Transferase</keyword>
<keyword evidence="3 5" id="KW-0949">S-adenosyl-L-methionine</keyword>
<evidence type="ECO:0000313" key="21">
    <source>
        <dbReference type="Proteomes" id="UP000284431"/>
    </source>
</evidence>
<reference evidence="17" key="4">
    <citation type="submission" date="2022-08" db="EMBL/GenBank/DDBJ databases">
        <title>Genome Sequencing of Bacteroides fragilis Group Isolates with Nanopore Technology.</title>
        <authorList>
            <person name="Tisza M.J."/>
            <person name="Smith D."/>
            <person name="Dekker J.P."/>
        </authorList>
    </citation>
    <scope>NUCLEOTIDE SEQUENCE</scope>
    <source>
        <strain evidence="17">BFG-474</strain>
    </source>
</reference>
<feature type="binding site" evidence="5">
    <location>
        <position position="184"/>
    </location>
    <ligand>
        <name>S-adenosyl-L-methionine</name>
        <dbReference type="ChEBI" id="CHEBI:59789"/>
    </ligand>
</feature>
<dbReference type="EMBL" id="VVYP01000017">
    <property type="protein sequence ID" value="KAA5462472.1"/>
    <property type="molecule type" value="Genomic_DNA"/>
</dbReference>
<dbReference type="CDD" id="cd02440">
    <property type="entry name" value="AdoMet_MTases"/>
    <property type="match status" value="1"/>
</dbReference>
<evidence type="ECO:0000256" key="1">
    <source>
        <dbReference type="ARBA" id="ARBA00022603"/>
    </source>
</evidence>
<evidence type="ECO:0000313" key="24">
    <source>
        <dbReference type="Proteomes" id="UP000475905"/>
    </source>
</evidence>
<dbReference type="EMBL" id="VVYD01000001">
    <property type="protein sequence ID" value="KAA5504233.1"/>
    <property type="molecule type" value="Genomic_DNA"/>
</dbReference>
<reference evidence="12" key="5">
    <citation type="submission" date="2023-07" db="EMBL/GenBank/DDBJ databases">
        <title>Whole Genome Sequencing of Colonoscopy isolates.</title>
        <authorList>
            <person name="Surve S.V."/>
            <person name="Valls R.A."/>
            <person name="Barrak K.E."/>
            <person name="Gardner T.B."/>
            <person name="O'Toole G.A."/>
        </authorList>
    </citation>
    <scope>NUCLEOTIDE SEQUENCE</scope>
    <source>
        <strain evidence="12">GP0119</strain>
    </source>
</reference>
<feature type="domain" description="Release factor glutamine methyltransferase N-terminal" evidence="7">
    <location>
        <begin position="7"/>
        <end position="74"/>
    </location>
</feature>
<evidence type="ECO:0000313" key="10">
    <source>
        <dbReference type="EMBL" id="KAA5495710.1"/>
    </source>
</evidence>
<evidence type="ECO:0000256" key="2">
    <source>
        <dbReference type="ARBA" id="ARBA00022679"/>
    </source>
</evidence>
<accession>A0A174HI15</accession>
<gene>
    <name evidence="8" type="primary">prmB</name>
    <name evidence="5 9" type="synonym">prmC</name>
    <name evidence="16" type="ORF">DW190_08820</name>
    <name evidence="15" type="ORF">DW794_04105</name>
    <name evidence="13" type="ORF">DWY26_04690</name>
    <name evidence="14" type="ORF">DXA49_04200</name>
    <name evidence="8" type="ORF">ERS852494_00642</name>
    <name evidence="11" type="ORF">F2Y31_03115</name>
    <name evidence="10" type="ORF">F2Y35_00265</name>
    <name evidence="9" type="ORF">F2Y36_13880</name>
    <name evidence="17" type="ORF">NXW23_05890</name>
    <name evidence="12" type="ORF">Q4469_14470</name>
</gene>
<reference evidence="19 20" key="2">
    <citation type="submission" date="2018-08" db="EMBL/GenBank/DDBJ databases">
        <title>A genome reference for cultivated species of the human gut microbiota.</title>
        <authorList>
            <person name="Zou Y."/>
            <person name="Xue W."/>
            <person name="Luo G."/>
        </authorList>
    </citation>
    <scope>NUCLEOTIDE SEQUENCE [LARGE SCALE GENOMIC DNA]</scope>
    <source>
        <strain evidence="13 20">AF24-29LB</strain>
        <strain evidence="16 19">AM16-49B</strain>
        <strain evidence="15 22">AM31-16AC</strain>
        <strain evidence="14 21">OF02-6LB</strain>
    </source>
</reference>
<feature type="domain" description="Methyltransferase small" evidence="6">
    <location>
        <begin position="99"/>
        <end position="194"/>
    </location>
</feature>
<evidence type="ECO:0000313" key="12">
    <source>
        <dbReference type="EMBL" id="MDO6358881.1"/>
    </source>
</evidence>
<dbReference type="Gene3D" id="3.40.50.150">
    <property type="entry name" value="Vaccinia Virus protein VP39"/>
    <property type="match status" value="1"/>
</dbReference>
<evidence type="ECO:0000313" key="11">
    <source>
        <dbReference type="EMBL" id="KAA5504233.1"/>
    </source>
</evidence>
<evidence type="ECO:0000313" key="25">
    <source>
        <dbReference type="Proteomes" id="UP000491168"/>
    </source>
</evidence>
<feature type="binding site" evidence="5">
    <location>
        <begin position="184"/>
        <end position="187"/>
    </location>
    <ligand>
        <name>substrate</name>
    </ligand>
</feature>
<dbReference type="GO" id="GO:0032259">
    <property type="term" value="P:methylation"/>
    <property type="evidence" value="ECO:0007669"/>
    <property type="project" value="UniProtKB-KW"/>
</dbReference>
<dbReference type="NCBIfam" id="TIGR00536">
    <property type="entry name" value="hemK_fam"/>
    <property type="match status" value="1"/>
</dbReference>
<dbReference type="AlphaFoldDB" id="A0A174HI15"/>
<dbReference type="PANTHER" id="PTHR18895:SF74">
    <property type="entry name" value="MTRF1L RELEASE FACTOR GLUTAMINE METHYLTRANSFERASE"/>
    <property type="match status" value="1"/>
</dbReference>
<evidence type="ECO:0000313" key="17">
    <source>
        <dbReference type="EMBL" id="UVQ97880.1"/>
    </source>
</evidence>